<evidence type="ECO:0008006" key="6">
    <source>
        <dbReference type="Google" id="ProtNLM"/>
    </source>
</evidence>
<proteinExistence type="inferred from homology"/>
<protein>
    <recommendedName>
        <fullName evidence="6">Sister chromatid cohesion protein DCC1</fullName>
    </recommendedName>
</protein>
<evidence type="ECO:0000256" key="3">
    <source>
        <dbReference type="SAM" id="MobiDB-lite"/>
    </source>
</evidence>
<keyword evidence="2" id="KW-0235">DNA replication</keyword>
<evidence type="ECO:0000256" key="2">
    <source>
        <dbReference type="ARBA" id="ARBA00022705"/>
    </source>
</evidence>
<organism evidence="4 5">
    <name type="scientific">Novymonas esmeraldas</name>
    <dbReference type="NCBI Taxonomy" id="1808958"/>
    <lineage>
        <taxon>Eukaryota</taxon>
        <taxon>Discoba</taxon>
        <taxon>Euglenozoa</taxon>
        <taxon>Kinetoplastea</taxon>
        <taxon>Metakinetoplastina</taxon>
        <taxon>Trypanosomatida</taxon>
        <taxon>Trypanosomatidae</taxon>
        <taxon>Novymonas</taxon>
    </lineage>
</organism>
<dbReference type="GO" id="GO:0006260">
    <property type="term" value="P:DNA replication"/>
    <property type="evidence" value="ECO:0007669"/>
    <property type="project" value="UniProtKB-KW"/>
</dbReference>
<reference evidence="4 5" key="1">
    <citation type="journal article" date="2021" name="MBio">
        <title>A New Model Trypanosomatid, Novymonas esmeraldas: Genomic Perception of Its 'Candidatus Pandoraea novymonadis' Endosymbiont.</title>
        <authorList>
            <person name="Zakharova A."/>
            <person name="Saura A."/>
            <person name="Butenko A."/>
            <person name="Podesvova L."/>
            <person name="Warmusova S."/>
            <person name="Kostygov A.Y."/>
            <person name="Nenarokova A."/>
            <person name="Lukes J."/>
            <person name="Opperdoes F.R."/>
            <person name="Yurchenko V."/>
        </authorList>
    </citation>
    <scope>NUCLEOTIDE SEQUENCE [LARGE SCALE GENOMIC DNA]</scope>
    <source>
        <strain evidence="4 5">E262AT.01</strain>
    </source>
</reference>
<name>A0AAW0EQT1_9TRYP</name>
<dbReference type="Proteomes" id="UP001430356">
    <property type="component" value="Unassembled WGS sequence"/>
</dbReference>
<dbReference type="GO" id="GO:0000775">
    <property type="term" value="C:chromosome, centromeric region"/>
    <property type="evidence" value="ECO:0007669"/>
    <property type="project" value="TreeGrafter"/>
</dbReference>
<dbReference type="Pfam" id="PF09724">
    <property type="entry name" value="Dcc1"/>
    <property type="match status" value="1"/>
</dbReference>
<dbReference type="AlphaFoldDB" id="A0AAW0EQT1"/>
<evidence type="ECO:0000313" key="5">
    <source>
        <dbReference type="Proteomes" id="UP001430356"/>
    </source>
</evidence>
<evidence type="ECO:0000313" key="4">
    <source>
        <dbReference type="EMBL" id="KAK7196525.1"/>
    </source>
</evidence>
<dbReference type="InterPro" id="IPR019128">
    <property type="entry name" value="Dcc1"/>
</dbReference>
<dbReference type="GO" id="GO:0000785">
    <property type="term" value="C:chromatin"/>
    <property type="evidence" value="ECO:0007669"/>
    <property type="project" value="TreeGrafter"/>
</dbReference>
<evidence type="ECO:0000256" key="1">
    <source>
        <dbReference type="ARBA" id="ARBA00007017"/>
    </source>
</evidence>
<dbReference type="GO" id="GO:0031390">
    <property type="term" value="C:Ctf18 RFC-like complex"/>
    <property type="evidence" value="ECO:0007669"/>
    <property type="project" value="InterPro"/>
</dbReference>
<comment type="caution">
    <text evidence="4">The sequence shown here is derived from an EMBL/GenBank/DDBJ whole genome shotgun (WGS) entry which is preliminary data.</text>
</comment>
<dbReference type="EMBL" id="JAECZO010000078">
    <property type="protein sequence ID" value="KAK7196525.1"/>
    <property type="molecule type" value="Genomic_DNA"/>
</dbReference>
<keyword evidence="5" id="KW-1185">Reference proteome</keyword>
<gene>
    <name evidence="4" type="ORF">NESM_000590200</name>
</gene>
<dbReference type="GO" id="GO:0034088">
    <property type="term" value="P:maintenance of mitotic sister chromatid cohesion"/>
    <property type="evidence" value="ECO:0007669"/>
    <property type="project" value="TreeGrafter"/>
</dbReference>
<feature type="region of interest" description="Disordered" evidence="3">
    <location>
        <begin position="36"/>
        <end position="61"/>
    </location>
</feature>
<sequence length="485" mass="52297">MDRILVRSDFAERREYRLVSVDESWTKHLCEQACPRLPERQGTSARPKRRRGGAPADAARADESGAVTVELVMKGDEQLCLHNAHSTRSMRRVEYSNVMLLARRRLSKIGRCAARESQWGGGAGLSADAGVSATDIRQHADSVVVASLSRMFDSHAAHPQGNVLAVLGDSYLTIEELEGGDGDVDSDGVEAGASPSQRSQHFTFAQLARTFRSSPVELAGLLQSAGAVVHRGCVRLLHPCLVHEALTASLAFLDAAEPCEASWAAVRQHLCPSIYPEVVLRSLEAVYGAQEAGTAGDDAATLVGMSALFDAPRVLVGLAGGVFDVHLDAVVTRTLSTGEVVRGLPYDTFVPAWMDAVPSCFFGVGGIPRRDAADTPTTLLEKLRGYVVIEPRAGGGGGSSGTGGGSSTAVMHGTVWWLPKESLANDFCVRLRALFELRPQRWDQADLKEYLAALLPPDQTFEHIIVRHTREYRIPGQPVQYAPLQ</sequence>
<accession>A0AAW0EQT1</accession>
<comment type="similarity">
    <text evidence="1">Belongs to the DCC1 family.</text>
</comment>
<dbReference type="PANTHER" id="PTHR13395">
    <property type="entry name" value="SISTER CHROMATID COHESION PROTEIN DCC1-RELATED"/>
    <property type="match status" value="1"/>
</dbReference>
<dbReference type="PANTHER" id="PTHR13395:SF6">
    <property type="entry name" value="SISTER CHROMATID COHESION PROTEIN DCC1"/>
    <property type="match status" value="1"/>
</dbReference>